<dbReference type="InParanoid" id="A0A2R6RMS0"/>
<comment type="similarity">
    <text evidence="2">Belongs to the TALE/BELL homeobox family.</text>
</comment>
<evidence type="ECO:0000256" key="8">
    <source>
        <dbReference type="PROSITE-ProRule" id="PRU00108"/>
    </source>
</evidence>
<sequence length="601" mass="66550">MATYYPSISNQRDVLPAPYLRDQTGDPDPEPPHLPGNMMYPNQASATSYADLFSGSSLSLYDGVRVPSVGTRDAVEFIPPTGVSVDNTSRTSIHVLDGEQNLRCQGLSLSLGTEIPAGVYVPSFHYQYADSNTSSLLSSHVGTEDSSQSKELVALNGPYCLVGSNEMHSIPHQYDQLVLVRTIFNSQYLKATQQLLDEVVNVQKALKQFKTNDKHSNSHEFGLRGSEESDAKMNGTSFDPPELTINCSSELLPSERQDLQNTLTKLLSMLDEVDRRYRQYYHQMQIVVSSFDVVAGHGAAKPYTTLALKTISRHFRSLHDAISSQIRVTQKNLGEQDSTPSVQGGLPRLRYVGQQLGQQRALLQQFGVMRHSWRPQRGLPESSVSVLRAWLFEHFLHPYPKVSEKIMLARKAGLTRSQVANWFINARVRLWKPMVEEMYKEEFGEIDFKSSPEHAPEEARDKSWTSEDTGEAADDGQIGQFDDSKSDLIPDFGMQGFTARLGFQNAACGDNKFVSGMTKLHGDQRPNTDNHDVSPDGIFPLDQTGDGNSNFSELGSFSVGKQVSLALGFQHCEKDSLFVSGGVQFSGDLTVASSMSHDSSD</sequence>
<dbReference type="InterPro" id="IPR001356">
    <property type="entry name" value="HD"/>
</dbReference>
<comment type="subcellular location">
    <subcellularLocation>
        <location evidence="1 8">Nucleus</location>
    </subcellularLocation>
</comment>
<dbReference type="AlphaFoldDB" id="A0A2R6RMS0"/>
<dbReference type="FunCoup" id="A0A2R6RMS0">
    <property type="interactions" value="1147"/>
</dbReference>
<evidence type="ECO:0000256" key="6">
    <source>
        <dbReference type="ARBA" id="ARBA00023163"/>
    </source>
</evidence>
<dbReference type="Proteomes" id="UP000241394">
    <property type="component" value="Chromosome LG4"/>
</dbReference>
<dbReference type="STRING" id="1590841.A0A2R6RMS0"/>
<feature type="domain" description="Homeobox" evidence="10">
    <location>
        <begin position="370"/>
        <end position="433"/>
    </location>
</feature>
<evidence type="ECO:0000256" key="1">
    <source>
        <dbReference type="ARBA" id="ARBA00004123"/>
    </source>
</evidence>
<evidence type="ECO:0000256" key="4">
    <source>
        <dbReference type="ARBA" id="ARBA00023125"/>
    </source>
</evidence>
<dbReference type="SUPFAM" id="SSF46689">
    <property type="entry name" value="Homeodomain-like"/>
    <property type="match status" value="1"/>
</dbReference>
<dbReference type="Pfam" id="PF07526">
    <property type="entry name" value="POX"/>
    <property type="match status" value="1"/>
</dbReference>
<organism evidence="11 12">
    <name type="scientific">Actinidia chinensis var. chinensis</name>
    <name type="common">Chinese soft-hair kiwi</name>
    <dbReference type="NCBI Taxonomy" id="1590841"/>
    <lineage>
        <taxon>Eukaryota</taxon>
        <taxon>Viridiplantae</taxon>
        <taxon>Streptophyta</taxon>
        <taxon>Embryophyta</taxon>
        <taxon>Tracheophyta</taxon>
        <taxon>Spermatophyta</taxon>
        <taxon>Magnoliopsida</taxon>
        <taxon>eudicotyledons</taxon>
        <taxon>Gunneridae</taxon>
        <taxon>Pentapetalae</taxon>
        <taxon>asterids</taxon>
        <taxon>Ericales</taxon>
        <taxon>Actinidiaceae</taxon>
        <taxon>Actinidia</taxon>
    </lineage>
</organism>
<feature type="region of interest" description="Disordered" evidence="9">
    <location>
        <begin position="448"/>
        <end position="482"/>
    </location>
</feature>
<evidence type="ECO:0000256" key="7">
    <source>
        <dbReference type="ARBA" id="ARBA00023242"/>
    </source>
</evidence>
<dbReference type="PROSITE" id="PS50071">
    <property type="entry name" value="HOMEOBOX_2"/>
    <property type="match status" value="1"/>
</dbReference>
<feature type="compositionally biased region" description="Basic and acidic residues" evidence="9">
    <location>
        <begin position="448"/>
        <end position="465"/>
    </location>
</feature>
<dbReference type="Gramene" id="PSS31312">
    <property type="protein sequence ID" value="PSS31312"/>
    <property type="gene ID" value="CEY00_Acc04608"/>
</dbReference>
<dbReference type="CDD" id="cd00086">
    <property type="entry name" value="homeodomain"/>
    <property type="match status" value="1"/>
</dbReference>
<dbReference type="InterPro" id="IPR006563">
    <property type="entry name" value="POX_dom"/>
</dbReference>
<reference evidence="11 12" key="1">
    <citation type="submission" date="2017-07" db="EMBL/GenBank/DDBJ databases">
        <title>An improved, manually edited Actinidia chinensis var. chinensis (kiwifruit) genome highlights the challenges associated with draft genomes and gene prediction in plants.</title>
        <authorList>
            <person name="Pilkington S."/>
            <person name="Crowhurst R."/>
            <person name="Hilario E."/>
            <person name="Nardozza S."/>
            <person name="Fraser L."/>
            <person name="Peng Y."/>
            <person name="Gunaseelan K."/>
            <person name="Simpson R."/>
            <person name="Tahir J."/>
            <person name="Deroles S."/>
            <person name="Templeton K."/>
            <person name="Luo Z."/>
            <person name="Davy M."/>
            <person name="Cheng C."/>
            <person name="Mcneilage M."/>
            <person name="Scaglione D."/>
            <person name="Liu Y."/>
            <person name="Zhang Q."/>
            <person name="Datson P."/>
            <person name="De Silva N."/>
            <person name="Gardiner S."/>
            <person name="Bassett H."/>
            <person name="Chagne D."/>
            <person name="Mccallum J."/>
            <person name="Dzierzon H."/>
            <person name="Deng C."/>
            <person name="Wang Y.-Y."/>
            <person name="Barron N."/>
            <person name="Manako K."/>
            <person name="Bowen J."/>
            <person name="Foster T."/>
            <person name="Erridge Z."/>
            <person name="Tiffin H."/>
            <person name="Waite C."/>
            <person name="Davies K."/>
            <person name="Grierson E."/>
            <person name="Laing W."/>
            <person name="Kirk R."/>
            <person name="Chen X."/>
            <person name="Wood M."/>
            <person name="Montefiori M."/>
            <person name="Brummell D."/>
            <person name="Schwinn K."/>
            <person name="Catanach A."/>
            <person name="Fullerton C."/>
            <person name="Li D."/>
            <person name="Meiyalaghan S."/>
            <person name="Nieuwenhuizen N."/>
            <person name="Read N."/>
            <person name="Prakash R."/>
            <person name="Hunter D."/>
            <person name="Zhang H."/>
            <person name="Mckenzie M."/>
            <person name="Knabel M."/>
            <person name="Harris A."/>
            <person name="Allan A."/>
            <person name="Chen A."/>
            <person name="Janssen B."/>
            <person name="Plunkett B."/>
            <person name="Dwamena C."/>
            <person name="Voogd C."/>
            <person name="Leif D."/>
            <person name="Lafferty D."/>
            <person name="Souleyre E."/>
            <person name="Varkonyi-Gasic E."/>
            <person name="Gambi F."/>
            <person name="Hanley J."/>
            <person name="Yao J.-L."/>
            <person name="Cheung J."/>
            <person name="David K."/>
            <person name="Warren B."/>
            <person name="Marsh K."/>
            <person name="Snowden K."/>
            <person name="Lin-Wang K."/>
            <person name="Brian L."/>
            <person name="Martinez-Sanchez M."/>
            <person name="Wang M."/>
            <person name="Ileperuma N."/>
            <person name="Macnee N."/>
            <person name="Campin R."/>
            <person name="Mcatee P."/>
            <person name="Drummond R."/>
            <person name="Espley R."/>
            <person name="Ireland H."/>
            <person name="Wu R."/>
            <person name="Atkinson R."/>
            <person name="Karunairetnam S."/>
            <person name="Bulley S."/>
            <person name="Chunkath S."/>
            <person name="Hanley Z."/>
            <person name="Storey R."/>
            <person name="Thrimawithana A."/>
            <person name="Thomson S."/>
            <person name="David C."/>
            <person name="Testolin R."/>
        </authorList>
    </citation>
    <scope>NUCLEOTIDE SEQUENCE [LARGE SCALE GENOMIC DNA]</scope>
    <source>
        <strain evidence="12">cv. Red5</strain>
        <tissue evidence="11">Young leaf</tissue>
    </source>
</reference>
<dbReference type="SMART" id="SM00574">
    <property type="entry name" value="POX"/>
    <property type="match status" value="1"/>
</dbReference>
<dbReference type="GO" id="GO:0005634">
    <property type="term" value="C:nucleus"/>
    <property type="evidence" value="ECO:0007669"/>
    <property type="project" value="UniProtKB-SubCell"/>
</dbReference>
<dbReference type="PANTHER" id="PTHR11850">
    <property type="entry name" value="HOMEOBOX PROTEIN TRANSCRIPTION FACTORS"/>
    <property type="match status" value="1"/>
</dbReference>
<keyword evidence="7 8" id="KW-0539">Nucleus</keyword>
<dbReference type="OrthoDB" id="10056939at2759"/>
<keyword evidence="12" id="KW-1185">Reference proteome</keyword>
<protein>
    <submittedName>
        <fullName evidence="11">BEL1-like homeodomain protein 6</fullName>
    </submittedName>
</protein>
<evidence type="ECO:0000259" key="10">
    <source>
        <dbReference type="PROSITE" id="PS50071"/>
    </source>
</evidence>
<dbReference type="EMBL" id="NKQK01000004">
    <property type="protein sequence ID" value="PSS31312.1"/>
    <property type="molecule type" value="Genomic_DNA"/>
</dbReference>
<evidence type="ECO:0000256" key="2">
    <source>
        <dbReference type="ARBA" id="ARBA00006454"/>
    </source>
</evidence>
<evidence type="ECO:0000256" key="3">
    <source>
        <dbReference type="ARBA" id="ARBA00023015"/>
    </source>
</evidence>
<evidence type="ECO:0000256" key="9">
    <source>
        <dbReference type="SAM" id="MobiDB-lite"/>
    </source>
</evidence>
<reference evidence="12" key="2">
    <citation type="journal article" date="2018" name="BMC Genomics">
        <title>A manually annotated Actinidia chinensis var. chinensis (kiwifruit) genome highlights the challenges associated with draft genomes and gene prediction in plants.</title>
        <authorList>
            <person name="Pilkington S.M."/>
            <person name="Crowhurst R."/>
            <person name="Hilario E."/>
            <person name="Nardozza S."/>
            <person name="Fraser L."/>
            <person name="Peng Y."/>
            <person name="Gunaseelan K."/>
            <person name="Simpson R."/>
            <person name="Tahir J."/>
            <person name="Deroles S.C."/>
            <person name="Templeton K."/>
            <person name="Luo Z."/>
            <person name="Davy M."/>
            <person name="Cheng C."/>
            <person name="McNeilage M."/>
            <person name="Scaglione D."/>
            <person name="Liu Y."/>
            <person name="Zhang Q."/>
            <person name="Datson P."/>
            <person name="De Silva N."/>
            <person name="Gardiner S.E."/>
            <person name="Bassett H."/>
            <person name="Chagne D."/>
            <person name="McCallum J."/>
            <person name="Dzierzon H."/>
            <person name="Deng C."/>
            <person name="Wang Y.Y."/>
            <person name="Barron L."/>
            <person name="Manako K."/>
            <person name="Bowen J."/>
            <person name="Foster T.M."/>
            <person name="Erridge Z.A."/>
            <person name="Tiffin H."/>
            <person name="Waite C.N."/>
            <person name="Davies K.M."/>
            <person name="Grierson E.P."/>
            <person name="Laing W.A."/>
            <person name="Kirk R."/>
            <person name="Chen X."/>
            <person name="Wood M."/>
            <person name="Montefiori M."/>
            <person name="Brummell D.A."/>
            <person name="Schwinn K.E."/>
            <person name="Catanach A."/>
            <person name="Fullerton C."/>
            <person name="Li D."/>
            <person name="Meiyalaghan S."/>
            <person name="Nieuwenhuizen N."/>
            <person name="Read N."/>
            <person name="Prakash R."/>
            <person name="Hunter D."/>
            <person name="Zhang H."/>
            <person name="McKenzie M."/>
            <person name="Knabel M."/>
            <person name="Harris A."/>
            <person name="Allan A.C."/>
            <person name="Gleave A."/>
            <person name="Chen A."/>
            <person name="Janssen B.J."/>
            <person name="Plunkett B."/>
            <person name="Ampomah-Dwamena C."/>
            <person name="Voogd C."/>
            <person name="Leif D."/>
            <person name="Lafferty D."/>
            <person name="Souleyre E.J.F."/>
            <person name="Varkonyi-Gasic E."/>
            <person name="Gambi F."/>
            <person name="Hanley J."/>
            <person name="Yao J.L."/>
            <person name="Cheung J."/>
            <person name="David K.M."/>
            <person name="Warren B."/>
            <person name="Marsh K."/>
            <person name="Snowden K.C."/>
            <person name="Lin-Wang K."/>
            <person name="Brian L."/>
            <person name="Martinez-Sanchez M."/>
            <person name="Wang M."/>
            <person name="Ileperuma N."/>
            <person name="Macnee N."/>
            <person name="Campin R."/>
            <person name="McAtee P."/>
            <person name="Drummond R.S.M."/>
            <person name="Espley R.V."/>
            <person name="Ireland H.S."/>
            <person name="Wu R."/>
            <person name="Atkinson R.G."/>
            <person name="Karunairetnam S."/>
            <person name="Bulley S."/>
            <person name="Chunkath S."/>
            <person name="Hanley Z."/>
            <person name="Storey R."/>
            <person name="Thrimawithana A.H."/>
            <person name="Thomson S."/>
            <person name="David C."/>
            <person name="Testolin R."/>
            <person name="Huang H."/>
            <person name="Hellens R.P."/>
            <person name="Schaffer R.J."/>
        </authorList>
    </citation>
    <scope>NUCLEOTIDE SEQUENCE [LARGE SCALE GENOMIC DNA]</scope>
    <source>
        <strain evidence="12">cv. Red5</strain>
    </source>
</reference>
<name>A0A2R6RMS0_ACTCC</name>
<accession>A0A2R6RMS0</accession>
<dbReference type="SMART" id="SM00389">
    <property type="entry name" value="HOX"/>
    <property type="match status" value="1"/>
</dbReference>
<keyword evidence="6" id="KW-0804">Transcription</keyword>
<keyword evidence="3" id="KW-0805">Transcription regulation</keyword>
<dbReference type="InterPro" id="IPR008422">
    <property type="entry name" value="KN_HD"/>
</dbReference>
<proteinExistence type="inferred from homology"/>
<dbReference type="Pfam" id="PF05920">
    <property type="entry name" value="Homeobox_KN"/>
    <property type="match status" value="1"/>
</dbReference>
<feature type="region of interest" description="Disordered" evidence="9">
    <location>
        <begin position="1"/>
        <end position="37"/>
    </location>
</feature>
<keyword evidence="5 8" id="KW-0371">Homeobox</keyword>
<keyword evidence="4 8" id="KW-0238">DNA-binding</keyword>
<evidence type="ECO:0000256" key="5">
    <source>
        <dbReference type="ARBA" id="ARBA00023155"/>
    </source>
</evidence>
<feature type="compositionally biased region" description="Polar residues" evidence="9">
    <location>
        <begin position="1"/>
        <end position="12"/>
    </location>
</feature>
<dbReference type="Gene3D" id="1.10.10.60">
    <property type="entry name" value="Homeodomain-like"/>
    <property type="match status" value="1"/>
</dbReference>
<feature type="DNA-binding region" description="Homeobox" evidence="8">
    <location>
        <begin position="372"/>
        <end position="434"/>
    </location>
</feature>
<dbReference type="SMR" id="A0A2R6RMS0"/>
<comment type="caution">
    <text evidence="11">The sequence shown here is derived from an EMBL/GenBank/DDBJ whole genome shotgun (WGS) entry which is preliminary data.</text>
</comment>
<evidence type="ECO:0000313" key="11">
    <source>
        <dbReference type="EMBL" id="PSS31312.1"/>
    </source>
</evidence>
<dbReference type="InterPro" id="IPR050224">
    <property type="entry name" value="TALE_homeobox"/>
</dbReference>
<dbReference type="GO" id="GO:0003677">
    <property type="term" value="F:DNA binding"/>
    <property type="evidence" value="ECO:0007669"/>
    <property type="project" value="UniProtKB-UniRule"/>
</dbReference>
<gene>
    <name evidence="11" type="ORF">CEY00_Acc04608</name>
</gene>
<dbReference type="InterPro" id="IPR009057">
    <property type="entry name" value="Homeodomain-like_sf"/>
</dbReference>
<evidence type="ECO:0000313" key="12">
    <source>
        <dbReference type="Proteomes" id="UP000241394"/>
    </source>
</evidence>
<dbReference type="OMA" id="RFGNSHI"/>
<dbReference type="GO" id="GO:0006355">
    <property type="term" value="P:regulation of DNA-templated transcription"/>
    <property type="evidence" value="ECO:0007669"/>
    <property type="project" value="InterPro"/>
</dbReference>